<dbReference type="InterPro" id="IPR006603">
    <property type="entry name" value="PQ-loop_rpt"/>
</dbReference>
<protein>
    <recommendedName>
        <fullName evidence="8 9">Mannose-P-dolichol utilization defect 1 protein homolog</fullName>
    </recommendedName>
</protein>
<feature type="transmembrane region" description="Helical" evidence="11">
    <location>
        <begin position="28"/>
        <end position="48"/>
    </location>
</feature>
<evidence type="ECO:0000256" key="9">
    <source>
        <dbReference type="PIRNR" id="PIRNR023381"/>
    </source>
</evidence>
<evidence type="ECO:0000256" key="5">
    <source>
        <dbReference type="ARBA" id="ARBA00022989"/>
    </source>
</evidence>
<dbReference type="InterPro" id="IPR016817">
    <property type="entry name" value="MannP-dilichol_defect-1"/>
</dbReference>
<dbReference type="PIRSF" id="PIRSF023381">
    <property type="entry name" value="MannP-dilichol_defect-1p"/>
    <property type="match status" value="1"/>
</dbReference>
<keyword evidence="6 9" id="KW-0472">Membrane</keyword>
<feature type="region of interest" description="Disordered" evidence="10">
    <location>
        <begin position="234"/>
        <end position="255"/>
    </location>
</feature>
<sequence length="255" mass="27947">MTDLFKTLSLYLINEQCYDKYFLNFDFLDVNCFTSLLSKCLGLAIVAGSMMVKVPQILKILSNRSGQGISIASVLVEICAITAHISYNYVKGFPFSAWGDGAFLAIQTAAIAALVFHFSGATAKAGVFLTGYICVLYVLMGGITPLHVLWSMQACNVPIIFIGKMIQAVTNYRNESTGQLSPLTCYMLFFGALARIFTSYKETGDPMMILTYAVSSLANGIIVFQLIYYAKKGKKTKTEKSAQATKSKPKSKKVD</sequence>
<accession>A0A1L8DTX1</accession>
<dbReference type="Gene3D" id="1.20.1280.290">
    <property type="match status" value="2"/>
</dbReference>
<comment type="subcellular location">
    <subcellularLocation>
        <location evidence="1 9">Membrane</location>
        <topology evidence="1 9">Multi-pass membrane protein</topology>
    </subcellularLocation>
</comment>
<dbReference type="AlphaFoldDB" id="A0A1L8DTX1"/>
<evidence type="ECO:0000256" key="7">
    <source>
        <dbReference type="ARBA" id="ARBA00038475"/>
    </source>
</evidence>
<evidence type="ECO:0000256" key="3">
    <source>
        <dbReference type="ARBA" id="ARBA00022692"/>
    </source>
</evidence>
<evidence type="ECO:0000256" key="11">
    <source>
        <dbReference type="SAM" id="Phobius"/>
    </source>
</evidence>
<comment type="similarity">
    <text evidence="7 9">Belongs to the MPDU1 (TC 2.A.43.3) family.</text>
</comment>
<evidence type="ECO:0000256" key="10">
    <source>
        <dbReference type="SAM" id="MobiDB-lite"/>
    </source>
</evidence>
<evidence type="ECO:0000256" key="6">
    <source>
        <dbReference type="ARBA" id="ARBA00023136"/>
    </source>
</evidence>
<feature type="transmembrane region" description="Helical" evidence="11">
    <location>
        <begin position="69"/>
        <end position="89"/>
    </location>
</feature>
<feature type="transmembrane region" description="Helical" evidence="11">
    <location>
        <begin position="101"/>
        <end position="118"/>
    </location>
</feature>
<dbReference type="GO" id="GO:0009312">
    <property type="term" value="P:oligosaccharide biosynthetic process"/>
    <property type="evidence" value="ECO:0007669"/>
    <property type="project" value="TreeGrafter"/>
</dbReference>
<keyword evidence="4" id="KW-0677">Repeat</keyword>
<dbReference type="PANTHER" id="PTHR12226:SF2">
    <property type="entry name" value="MANNOSE-P-DOLICHOL UTILIZATION DEFECT 1 PROTEIN"/>
    <property type="match status" value="1"/>
</dbReference>
<proteinExistence type="inferred from homology"/>
<evidence type="ECO:0000256" key="1">
    <source>
        <dbReference type="ARBA" id="ARBA00004141"/>
    </source>
</evidence>
<dbReference type="EMBL" id="GFDF01004247">
    <property type="protein sequence ID" value="JAV09837.1"/>
    <property type="molecule type" value="Transcribed_RNA"/>
</dbReference>
<dbReference type="FunFam" id="1.20.1280.290:FF:000006">
    <property type="entry name" value="mannose-P-dolichol utilization defect 1 protein"/>
    <property type="match status" value="1"/>
</dbReference>
<keyword evidence="2" id="KW-0813">Transport</keyword>
<evidence type="ECO:0000256" key="2">
    <source>
        <dbReference type="ARBA" id="ARBA00022448"/>
    </source>
</evidence>
<keyword evidence="5 9" id="KW-1133">Transmembrane helix</keyword>
<reference evidence="12" key="1">
    <citation type="submission" date="2016-12" db="EMBL/GenBank/DDBJ databases">
        <title>An insight into the sialome and mialome of the sand fly, Nyssomyia neivai.</title>
        <authorList>
            <person name="Sebastian V."/>
            <person name="Goulart T.M."/>
            <person name="Oliveira W."/>
            <person name="Calvo E."/>
            <person name="Oliveira L.F."/>
            <person name="Pinto M.C."/>
            <person name="Rosselino A.M."/>
            <person name="Ribeiro J.M."/>
        </authorList>
    </citation>
    <scope>NUCLEOTIDE SEQUENCE</scope>
</reference>
<dbReference type="PANTHER" id="PTHR12226">
    <property type="entry name" value="MANNOSE-P-DOLICHOL UTILIZATION DEFECT 1 LEC35 -RELATED"/>
    <property type="match status" value="1"/>
</dbReference>
<evidence type="ECO:0000256" key="4">
    <source>
        <dbReference type="ARBA" id="ARBA00022737"/>
    </source>
</evidence>
<dbReference type="GO" id="GO:0016020">
    <property type="term" value="C:membrane"/>
    <property type="evidence" value="ECO:0007669"/>
    <property type="project" value="UniProtKB-SubCell"/>
</dbReference>
<dbReference type="Pfam" id="PF04193">
    <property type="entry name" value="PQ-loop"/>
    <property type="match status" value="2"/>
</dbReference>
<evidence type="ECO:0000256" key="8">
    <source>
        <dbReference type="ARBA" id="ARBA00067517"/>
    </source>
</evidence>
<keyword evidence="3 9" id="KW-0812">Transmembrane</keyword>
<dbReference type="SMART" id="SM00679">
    <property type="entry name" value="CTNS"/>
    <property type="match status" value="2"/>
</dbReference>
<feature type="transmembrane region" description="Helical" evidence="11">
    <location>
        <begin position="209"/>
        <end position="230"/>
    </location>
</feature>
<name>A0A1L8DTX1_9DIPT</name>
<evidence type="ECO:0000313" key="12">
    <source>
        <dbReference type="EMBL" id="JAV09837.1"/>
    </source>
</evidence>
<feature type="transmembrane region" description="Helical" evidence="11">
    <location>
        <begin position="125"/>
        <end position="143"/>
    </location>
</feature>
<organism evidence="12">
    <name type="scientific">Nyssomyia neivai</name>
    <dbReference type="NCBI Taxonomy" id="330878"/>
    <lineage>
        <taxon>Eukaryota</taxon>
        <taxon>Metazoa</taxon>
        <taxon>Ecdysozoa</taxon>
        <taxon>Arthropoda</taxon>
        <taxon>Hexapoda</taxon>
        <taxon>Insecta</taxon>
        <taxon>Pterygota</taxon>
        <taxon>Neoptera</taxon>
        <taxon>Endopterygota</taxon>
        <taxon>Diptera</taxon>
        <taxon>Nematocera</taxon>
        <taxon>Psychodoidea</taxon>
        <taxon>Psychodidae</taxon>
        <taxon>Nyssomyia</taxon>
    </lineage>
</organism>